<dbReference type="PANTHER" id="PTHR42928">
    <property type="entry name" value="TRICARBOXYLATE-BINDING PROTEIN"/>
    <property type="match status" value="1"/>
</dbReference>
<dbReference type="PANTHER" id="PTHR42928:SF5">
    <property type="entry name" value="BLR1237 PROTEIN"/>
    <property type="match status" value="1"/>
</dbReference>
<dbReference type="Pfam" id="PF03401">
    <property type="entry name" value="TctC"/>
    <property type="match status" value="1"/>
</dbReference>
<sequence length="335" mass="34959">MKAKEIIKKRSARLLGAGALALGLALGAAAHAGSYPERPISLVVPYTAGGATDVLARTIADNLSKELKQPIIVENYPGAGGTVGQSRVARGTTDGYTLLLGNVGTLAANASVYKSLPYDVLKDFTPLASVGDAPQVLSVRANFPASNFDEFAAYAKANAAKMNFGDAGIGSGAFLGGMLLNATLGINVTPVHYRGAAQATSDVMAGQIDYTVESSSTAVGSIATGKIKGLMVLSKERVGVLPDVPAASETSHKNLEYVIWNMMLVKKGVPEDVVEKLNAAINKTLTQPDLLDRYKQMGVTVPSADHRSTAGARKLLADEVARWHKLLADAGVKPE</sequence>
<dbReference type="AlphaFoldDB" id="A0A261RYK3"/>
<reference evidence="4" key="1">
    <citation type="submission" date="2017-05" db="EMBL/GenBank/DDBJ databases">
        <title>Complete and WGS of Bordetella genogroups.</title>
        <authorList>
            <person name="Spilker T."/>
            <person name="Lipuma J."/>
        </authorList>
    </citation>
    <scope>NUCLEOTIDE SEQUENCE [LARGE SCALE GENOMIC DNA]</scope>
    <source>
        <strain evidence="4">AU16122</strain>
    </source>
</reference>
<dbReference type="Proteomes" id="UP000216020">
    <property type="component" value="Unassembled WGS sequence"/>
</dbReference>
<name>A0A261RYK3_9BORD</name>
<accession>A0A261RYK3</accession>
<evidence type="ECO:0000256" key="2">
    <source>
        <dbReference type="SAM" id="SignalP"/>
    </source>
</evidence>
<dbReference type="Gene3D" id="3.40.190.10">
    <property type="entry name" value="Periplasmic binding protein-like II"/>
    <property type="match status" value="1"/>
</dbReference>
<comment type="similarity">
    <text evidence="1">Belongs to the UPF0065 (bug) family.</text>
</comment>
<proteinExistence type="inferred from homology"/>
<comment type="caution">
    <text evidence="3">The sequence shown here is derived from an EMBL/GenBank/DDBJ whole genome shotgun (WGS) entry which is preliminary data.</text>
</comment>
<feature type="chain" id="PRO_5013215367" description="ABC transporter substrate-binding protein" evidence="2">
    <location>
        <begin position="33"/>
        <end position="335"/>
    </location>
</feature>
<dbReference type="RefSeq" id="WP_094854289.1">
    <property type="nucleotide sequence ID" value="NZ_NEVM01000005.1"/>
</dbReference>
<keyword evidence="2" id="KW-0732">Signal</keyword>
<dbReference type="CDD" id="cd07012">
    <property type="entry name" value="PBP2_Bug_TTT"/>
    <property type="match status" value="1"/>
</dbReference>
<dbReference type="InterPro" id="IPR005064">
    <property type="entry name" value="BUG"/>
</dbReference>
<gene>
    <name evidence="3" type="ORF">CAL29_17230</name>
</gene>
<evidence type="ECO:0008006" key="5">
    <source>
        <dbReference type="Google" id="ProtNLM"/>
    </source>
</evidence>
<dbReference type="Gene3D" id="3.40.190.150">
    <property type="entry name" value="Bordetella uptake gene, domain 1"/>
    <property type="match status" value="1"/>
</dbReference>
<evidence type="ECO:0000313" key="3">
    <source>
        <dbReference type="EMBL" id="OZI29847.1"/>
    </source>
</evidence>
<dbReference type="SUPFAM" id="SSF53850">
    <property type="entry name" value="Periplasmic binding protein-like II"/>
    <property type="match status" value="1"/>
</dbReference>
<evidence type="ECO:0000256" key="1">
    <source>
        <dbReference type="ARBA" id="ARBA00006987"/>
    </source>
</evidence>
<dbReference type="EMBL" id="NEVM01000005">
    <property type="protein sequence ID" value="OZI29847.1"/>
    <property type="molecule type" value="Genomic_DNA"/>
</dbReference>
<organism evidence="3 4">
    <name type="scientific">Bordetella genomosp. 10</name>
    <dbReference type="NCBI Taxonomy" id="1416804"/>
    <lineage>
        <taxon>Bacteria</taxon>
        <taxon>Pseudomonadati</taxon>
        <taxon>Pseudomonadota</taxon>
        <taxon>Betaproteobacteria</taxon>
        <taxon>Burkholderiales</taxon>
        <taxon>Alcaligenaceae</taxon>
        <taxon>Bordetella</taxon>
    </lineage>
</organism>
<dbReference type="InterPro" id="IPR042100">
    <property type="entry name" value="Bug_dom1"/>
</dbReference>
<feature type="signal peptide" evidence="2">
    <location>
        <begin position="1"/>
        <end position="32"/>
    </location>
</feature>
<dbReference type="PIRSF" id="PIRSF017082">
    <property type="entry name" value="YflP"/>
    <property type="match status" value="1"/>
</dbReference>
<keyword evidence="4" id="KW-1185">Reference proteome</keyword>
<evidence type="ECO:0000313" key="4">
    <source>
        <dbReference type="Proteomes" id="UP000216020"/>
    </source>
</evidence>
<dbReference type="OrthoDB" id="8630426at2"/>
<protein>
    <recommendedName>
        <fullName evidence="5">ABC transporter substrate-binding protein</fullName>
    </recommendedName>
</protein>